<dbReference type="InterPro" id="IPR029058">
    <property type="entry name" value="AB_hydrolase_fold"/>
</dbReference>
<accession>A0ABR2X5S1</accession>
<feature type="region of interest" description="Disordered" evidence="1">
    <location>
        <begin position="196"/>
        <end position="229"/>
    </location>
</feature>
<reference evidence="3 4" key="1">
    <citation type="submission" date="2024-02" db="EMBL/GenBank/DDBJ databases">
        <title>First draft genome assembly of two strains of Seiridium cardinale.</title>
        <authorList>
            <person name="Emiliani G."/>
            <person name="Scali E."/>
        </authorList>
    </citation>
    <scope>NUCLEOTIDE SEQUENCE [LARGE SCALE GENOMIC DNA]</scope>
    <source>
        <strain evidence="3 4">BM-138-000479</strain>
    </source>
</reference>
<evidence type="ECO:0000256" key="1">
    <source>
        <dbReference type="SAM" id="MobiDB-lite"/>
    </source>
</evidence>
<feature type="compositionally biased region" description="Polar residues" evidence="1">
    <location>
        <begin position="705"/>
        <end position="723"/>
    </location>
</feature>
<dbReference type="Gene3D" id="3.40.50.1820">
    <property type="entry name" value="alpha/beta hydrolase"/>
    <property type="match status" value="1"/>
</dbReference>
<feature type="region of interest" description="Disordered" evidence="1">
    <location>
        <begin position="509"/>
        <end position="774"/>
    </location>
</feature>
<gene>
    <name evidence="3" type="ORF">SCAR479_02363</name>
</gene>
<dbReference type="Proteomes" id="UP001465668">
    <property type="component" value="Unassembled WGS sequence"/>
</dbReference>
<feature type="compositionally biased region" description="Basic and acidic residues" evidence="1">
    <location>
        <begin position="509"/>
        <end position="550"/>
    </location>
</feature>
<feature type="compositionally biased region" description="Basic and acidic residues" evidence="1">
    <location>
        <begin position="377"/>
        <end position="402"/>
    </location>
</feature>
<evidence type="ECO:0000259" key="2">
    <source>
        <dbReference type="Pfam" id="PF12697"/>
    </source>
</evidence>
<dbReference type="Pfam" id="PF12697">
    <property type="entry name" value="Abhydrolase_6"/>
    <property type="match status" value="1"/>
</dbReference>
<sequence length="833" mass="92476">MTASFSGRASLDIPSADSKGPFHGSWNDGHDDELDGRDPRASSTDSLVPSEYNAREKRKLLLVYIHGFMGNDNSFQKFPLHLHNHLRDQLRGTHAVHTKIYPRYKTYKAIEVARDNFSRWLEPHESATTDVVLLGHSMGGLLAAEVALMASPPTRDRHDVRFFQHRILGTVNLDAPLLGLHPGIVTSGLASLFRKKTEPPKSFEDPDRGDNNTSSRVPGLPAGQSPPAYPMFAPPPRATMDPNFDPAFPNDVRMKERGWWKNVVHFVTKHNSEGLMDAATNHFASHMDFGSCLLDFNGLKQRYETLRRLEDIDDVQHHGMPHVPDRVRFVQYYTVCHGYPKKPKTPKPKEDTEKKEAPDYMLAGSKNRSEPSTPRISIEDHGEAVARRDKDQQLSTIDKDDALIEQQPSNVSSDSTSTVSSQPDSDHFHTPGASRPTTPILGESSSNQDVSSSAASAAIESHADIIEETTLGVANPQKKAQSGRFKELLPEAPTFNIEEALQEFEKKLPALPEEPQKPEEVKSYDGSSKEIRKYVEKETKRRNKDYEKAMKSWRAAAESRKKAIKKMRGKLEAEQKAIRGKQAALSDAAANVGSEKVDGKEKEKPPSPVADESSEHQLVPDPREPPRSLRRPSVDSVRPIPADPPQNPGKDKGKAVPESPTKSGHRLSTDSLVSIPPVPIDTFTDDEDEEDKGKGEEITRKPVKSNRSSSPVLDSIQPTTSNDSGKSQSKKGGKGKERAKSPPKSPKPEKPDKPEKPAKPPKERKFCNRPSKVNGQVDPKWVKVFMKDVDEVAAHTGLFFPGPHYENLVGDVGDMIRTWTEDDATKRLFLGEG</sequence>
<feature type="region of interest" description="Disordered" evidence="1">
    <location>
        <begin position="340"/>
        <end position="458"/>
    </location>
</feature>
<feature type="region of interest" description="Disordered" evidence="1">
    <location>
        <begin position="1"/>
        <end position="49"/>
    </location>
</feature>
<proteinExistence type="predicted"/>
<feature type="compositionally biased region" description="Basic and acidic residues" evidence="1">
    <location>
        <begin position="691"/>
        <end position="700"/>
    </location>
</feature>
<organism evidence="3 4">
    <name type="scientific">Seiridium cardinale</name>
    <dbReference type="NCBI Taxonomy" id="138064"/>
    <lineage>
        <taxon>Eukaryota</taxon>
        <taxon>Fungi</taxon>
        <taxon>Dikarya</taxon>
        <taxon>Ascomycota</taxon>
        <taxon>Pezizomycotina</taxon>
        <taxon>Sordariomycetes</taxon>
        <taxon>Xylariomycetidae</taxon>
        <taxon>Amphisphaeriales</taxon>
        <taxon>Sporocadaceae</taxon>
        <taxon>Seiridium</taxon>
    </lineage>
</organism>
<protein>
    <submittedName>
        <fullName evidence="3">DUF676 domain-containing protein</fullName>
    </submittedName>
</protein>
<feature type="compositionally biased region" description="Low complexity" evidence="1">
    <location>
        <begin position="444"/>
        <end position="458"/>
    </location>
</feature>
<feature type="domain" description="AB hydrolase-1" evidence="2">
    <location>
        <begin position="112"/>
        <end position="240"/>
    </location>
</feature>
<dbReference type="PANTHER" id="PTHR47842">
    <property type="entry name" value="EXPRESSED PROTEIN"/>
    <property type="match status" value="1"/>
</dbReference>
<comment type="caution">
    <text evidence="3">The sequence shown here is derived from an EMBL/GenBank/DDBJ whole genome shotgun (WGS) entry which is preliminary data.</text>
</comment>
<name>A0ABR2X5S1_9PEZI</name>
<feature type="compositionally biased region" description="Basic and acidic residues" evidence="1">
    <location>
        <begin position="734"/>
        <end position="766"/>
    </location>
</feature>
<dbReference type="EMBL" id="JARVKM010000251">
    <property type="protein sequence ID" value="KAK9769119.1"/>
    <property type="molecule type" value="Genomic_DNA"/>
</dbReference>
<dbReference type="SUPFAM" id="SSF53474">
    <property type="entry name" value="alpha/beta-Hydrolases"/>
    <property type="match status" value="1"/>
</dbReference>
<evidence type="ECO:0000313" key="4">
    <source>
        <dbReference type="Proteomes" id="UP001465668"/>
    </source>
</evidence>
<evidence type="ECO:0000313" key="3">
    <source>
        <dbReference type="EMBL" id="KAK9769119.1"/>
    </source>
</evidence>
<feature type="compositionally biased region" description="Basic and acidic residues" evidence="1">
    <location>
        <begin position="196"/>
        <end position="210"/>
    </location>
</feature>
<dbReference type="InterPro" id="IPR000073">
    <property type="entry name" value="AB_hydrolase_1"/>
</dbReference>
<feature type="compositionally biased region" description="Low complexity" evidence="1">
    <location>
        <begin position="407"/>
        <end position="423"/>
    </location>
</feature>
<dbReference type="PANTHER" id="PTHR47842:SF3">
    <property type="entry name" value="DUF676 DOMAIN-CONTAINING PROTEIN"/>
    <property type="match status" value="1"/>
</dbReference>
<feature type="compositionally biased region" description="Basic and acidic residues" evidence="1">
    <location>
        <begin position="347"/>
        <end position="358"/>
    </location>
</feature>
<feature type="compositionally biased region" description="Basic and acidic residues" evidence="1">
    <location>
        <begin position="595"/>
        <end position="605"/>
    </location>
</feature>
<keyword evidence="4" id="KW-1185">Reference proteome</keyword>